<dbReference type="InterPro" id="IPR001789">
    <property type="entry name" value="Sig_transdc_resp-reg_receiver"/>
</dbReference>
<dbReference type="SMART" id="SM00448">
    <property type="entry name" value="REC"/>
    <property type="match status" value="1"/>
</dbReference>
<dbReference type="Gene3D" id="3.40.50.2300">
    <property type="match status" value="1"/>
</dbReference>
<evidence type="ECO:0000313" key="4">
    <source>
        <dbReference type="EMBL" id="SCX86275.1"/>
    </source>
</evidence>
<organism evidence="4 5">
    <name type="scientific">Paracoccus tibetensis</name>
    <dbReference type="NCBI Taxonomy" id="336292"/>
    <lineage>
        <taxon>Bacteria</taxon>
        <taxon>Pseudomonadati</taxon>
        <taxon>Pseudomonadota</taxon>
        <taxon>Alphaproteobacteria</taxon>
        <taxon>Rhodobacterales</taxon>
        <taxon>Paracoccaceae</taxon>
        <taxon>Paracoccus</taxon>
    </lineage>
</organism>
<dbReference type="Proteomes" id="UP000199502">
    <property type="component" value="Unassembled WGS sequence"/>
</dbReference>
<accession>A0A1G5B7Z7</accession>
<dbReference type="EMBL" id="FMVT01000001">
    <property type="protein sequence ID" value="SCX86275.1"/>
    <property type="molecule type" value="Genomic_DNA"/>
</dbReference>
<name>A0A1G5B7Z7_9RHOB</name>
<proteinExistence type="predicted"/>
<dbReference type="PANTHER" id="PTHR44591:SF3">
    <property type="entry name" value="RESPONSE REGULATORY DOMAIN-CONTAINING PROTEIN"/>
    <property type="match status" value="1"/>
</dbReference>
<feature type="domain" description="Response regulatory" evidence="3">
    <location>
        <begin position="22"/>
        <end position="137"/>
    </location>
</feature>
<dbReference type="Pfam" id="PF00072">
    <property type="entry name" value="Response_reg"/>
    <property type="match status" value="1"/>
</dbReference>
<dbReference type="AlphaFoldDB" id="A0A1G5B7Z7"/>
<evidence type="ECO:0000259" key="3">
    <source>
        <dbReference type="PROSITE" id="PS50110"/>
    </source>
</evidence>
<dbReference type="STRING" id="336292.SAMN05660710_00035"/>
<keyword evidence="5" id="KW-1185">Reference proteome</keyword>
<reference evidence="4 5" key="1">
    <citation type="submission" date="2016-10" db="EMBL/GenBank/DDBJ databases">
        <authorList>
            <person name="de Groot N.N."/>
        </authorList>
    </citation>
    <scope>NUCLEOTIDE SEQUENCE [LARGE SCALE GENOMIC DNA]</scope>
    <source>
        <strain evidence="4 5">CGMCC 1.8925</strain>
    </source>
</reference>
<dbReference type="InterPro" id="IPR011006">
    <property type="entry name" value="CheY-like_superfamily"/>
</dbReference>
<dbReference type="CDD" id="cd00156">
    <property type="entry name" value="REC"/>
    <property type="match status" value="1"/>
</dbReference>
<dbReference type="InterPro" id="IPR050595">
    <property type="entry name" value="Bact_response_regulator"/>
</dbReference>
<dbReference type="OrthoDB" id="9784719at2"/>
<evidence type="ECO:0000313" key="5">
    <source>
        <dbReference type="Proteomes" id="UP000199502"/>
    </source>
</evidence>
<sequence>MKHVIHFGDTLKGSAVDRYTPYALVVDDDPIIRMDARAILKDAGFRCFEAATPEQAFDILDRSGKSIRLLFSDVNMPPSDLTGFDLAHRCARDWPEISILIASGGVTPEPGDMPEKAEFITKPFSADVVREHLRRLLPDGRQPTPLREQASSD</sequence>
<dbReference type="PROSITE" id="PS50110">
    <property type="entry name" value="RESPONSE_REGULATORY"/>
    <property type="match status" value="1"/>
</dbReference>
<protein>
    <submittedName>
        <fullName evidence="4">Response regulator receiver domain-containing protein</fullName>
    </submittedName>
</protein>
<evidence type="ECO:0000256" key="1">
    <source>
        <dbReference type="ARBA" id="ARBA00022553"/>
    </source>
</evidence>
<feature type="modified residue" description="4-aspartylphosphate" evidence="2">
    <location>
        <position position="73"/>
    </location>
</feature>
<keyword evidence="1 2" id="KW-0597">Phosphoprotein</keyword>
<dbReference type="GO" id="GO:0000160">
    <property type="term" value="P:phosphorelay signal transduction system"/>
    <property type="evidence" value="ECO:0007669"/>
    <property type="project" value="InterPro"/>
</dbReference>
<evidence type="ECO:0000256" key="2">
    <source>
        <dbReference type="PROSITE-ProRule" id="PRU00169"/>
    </source>
</evidence>
<dbReference type="SUPFAM" id="SSF52172">
    <property type="entry name" value="CheY-like"/>
    <property type="match status" value="1"/>
</dbReference>
<gene>
    <name evidence="4" type="ORF">SAMN05660710_00035</name>
</gene>
<dbReference type="PANTHER" id="PTHR44591">
    <property type="entry name" value="STRESS RESPONSE REGULATOR PROTEIN 1"/>
    <property type="match status" value="1"/>
</dbReference>